<evidence type="ECO:0000313" key="10">
    <source>
        <dbReference type="EMBL" id="EEF66577.1"/>
    </source>
</evidence>
<feature type="domain" description="Aminoacyl-transfer RNA synthetases class-II family profile" evidence="9">
    <location>
        <begin position="32"/>
        <end position="326"/>
    </location>
</feature>
<dbReference type="PANTHER" id="PTHR30073">
    <property type="entry name" value="ASPARTATE--AMMONIA LIGASE"/>
    <property type="match status" value="1"/>
</dbReference>
<keyword evidence="6 7" id="KW-0061">Asparagine biosynthesis</keyword>
<dbReference type="GO" id="GO:0016740">
    <property type="term" value="F:transferase activity"/>
    <property type="evidence" value="ECO:0007669"/>
    <property type="project" value="UniProtKB-ARBA"/>
</dbReference>
<dbReference type="SUPFAM" id="SSF55681">
    <property type="entry name" value="Class II aaRS and biotin synthetases"/>
    <property type="match status" value="1"/>
</dbReference>
<dbReference type="HAMAP" id="MF_00555">
    <property type="entry name" value="AsnA"/>
    <property type="match status" value="1"/>
</dbReference>
<reference evidence="10 11" key="1">
    <citation type="submission" date="2008-12" db="EMBL/GenBank/DDBJ databases">
        <authorList>
            <person name="Fulton L."/>
            <person name="Clifton S."/>
            <person name="Fulton B."/>
            <person name="Xu J."/>
            <person name="Minx P."/>
            <person name="Pepin K.H."/>
            <person name="Johnson M."/>
            <person name="Bhonagiri V."/>
            <person name="Nash W.E."/>
            <person name="Mardis E.R."/>
            <person name="Wilson R.K."/>
        </authorList>
    </citation>
    <scope>NUCLEOTIDE SEQUENCE [LARGE SCALE GENOMIC DNA]</scope>
    <source>
        <strain evidence="10 11">DSM 12042</strain>
    </source>
</reference>
<dbReference type="GO" id="GO:0140096">
    <property type="term" value="F:catalytic activity, acting on a protein"/>
    <property type="evidence" value="ECO:0007669"/>
    <property type="project" value="UniProtKB-ARBA"/>
</dbReference>
<dbReference type="PANTHER" id="PTHR30073:SF5">
    <property type="entry name" value="ASPARTATE--AMMONIA LIGASE"/>
    <property type="match status" value="1"/>
</dbReference>
<dbReference type="GO" id="GO:0005524">
    <property type="term" value="F:ATP binding"/>
    <property type="evidence" value="ECO:0007669"/>
    <property type="project" value="UniProtKB-UniRule"/>
</dbReference>
<keyword evidence="3 7" id="KW-0028">Amino-acid biosynthesis</keyword>
<keyword evidence="2 7" id="KW-0436">Ligase</keyword>
<dbReference type="PIRSF" id="PIRSF001555">
    <property type="entry name" value="Asp_ammon_ligase"/>
    <property type="match status" value="1"/>
</dbReference>
<name>B9YBP9_9FIRM</name>
<dbReference type="UniPathway" id="UPA00134">
    <property type="reaction ID" value="UER00194"/>
</dbReference>
<dbReference type="GO" id="GO:0004071">
    <property type="term" value="F:aspartate-ammonia ligase activity"/>
    <property type="evidence" value="ECO:0007669"/>
    <property type="project" value="UniProtKB-UniRule"/>
</dbReference>
<dbReference type="Gene3D" id="3.30.930.10">
    <property type="entry name" value="Bira Bifunctional Protein, Domain 2"/>
    <property type="match status" value="1"/>
</dbReference>
<keyword evidence="4 7" id="KW-0547">Nucleotide-binding</keyword>
<dbReference type="eggNOG" id="COG2502">
    <property type="taxonomic scope" value="Bacteria"/>
</dbReference>
<dbReference type="Pfam" id="PF03590">
    <property type="entry name" value="AsnA"/>
    <property type="match status" value="1"/>
</dbReference>
<evidence type="ECO:0000259" key="9">
    <source>
        <dbReference type="PROSITE" id="PS50862"/>
    </source>
</evidence>
<keyword evidence="5 7" id="KW-0067">ATP-binding</keyword>
<comment type="subcellular location">
    <subcellularLocation>
        <location evidence="7">Cytoplasm</location>
    </subcellularLocation>
</comment>
<dbReference type="AlphaFoldDB" id="B9YBP9"/>
<evidence type="ECO:0000256" key="1">
    <source>
        <dbReference type="ARBA" id="ARBA00022490"/>
    </source>
</evidence>
<evidence type="ECO:0000256" key="3">
    <source>
        <dbReference type="ARBA" id="ARBA00022605"/>
    </source>
</evidence>
<comment type="catalytic activity">
    <reaction evidence="7">
        <text>L-aspartate + NH4(+) + ATP = L-asparagine + AMP + diphosphate + H(+)</text>
        <dbReference type="Rhea" id="RHEA:11372"/>
        <dbReference type="ChEBI" id="CHEBI:15378"/>
        <dbReference type="ChEBI" id="CHEBI:28938"/>
        <dbReference type="ChEBI" id="CHEBI:29991"/>
        <dbReference type="ChEBI" id="CHEBI:30616"/>
        <dbReference type="ChEBI" id="CHEBI:33019"/>
        <dbReference type="ChEBI" id="CHEBI:58048"/>
        <dbReference type="ChEBI" id="CHEBI:456215"/>
        <dbReference type="EC" id="6.3.1.1"/>
    </reaction>
</comment>
<reference evidence="10 11" key="2">
    <citation type="submission" date="2009-02" db="EMBL/GenBank/DDBJ databases">
        <title>Draft genome sequence of Holdemania filiformis DSM 12042.</title>
        <authorList>
            <person name="Sudarsanam P."/>
            <person name="Ley R."/>
            <person name="Guruge J."/>
            <person name="Turnbaugh P.J."/>
            <person name="Mahowald M."/>
            <person name="Liep D."/>
            <person name="Gordon J."/>
        </authorList>
    </citation>
    <scope>NUCLEOTIDE SEQUENCE [LARGE SCALE GENOMIC DNA]</scope>
    <source>
        <strain evidence="10 11">DSM 12042</strain>
    </source>
</reference>
<sequence length="341" mass="38754">MGDTMSIEHCILPEHYRSLLNQKETQMAIKFVKDTFERKLADNLRLIRVSAPLFVEAASGLNDNLNGVERPVHFDVKETQTEAEIVHSLAKWKRLALKQYDFGPGEGLYTDMNAIRRDEDLDNLHSIYVDQWDWEKIILRPQRTLEQLEETVRLIVRSLKETDEVLCANVPQITPIIEEKVKFITAQELLDHYPSLTAKQREDAVTKEYGTVFIEQIGGQLSNGQPHDGRAPDYDDWKLNGDLLIWDAVLNRAMEISSMGIRVDEASMIDQLNKAGCPERSVLPFHRALLAGDLPLTMGGGIGQSRICMLLLHKAHIGEVQASLWPPIMRKLCHDNGIELL</sequence>
<dbReference type="InterPro" id="IPR006195">
    <property type="entry name" value="aa-tRNA-synth_II"/>
</dbReference>
<gene>
    <name evidence="7 10" type="primary">asnA</name>
    <name evidence="10" type="ORF">HOLDEFILI_03256</name>
</gene>
<proteinExistence type="inferred from homology"/>
<dbReference type="STRING" id="545696.HOLDEFILI_03256"/>
<dbReference type="NCBIfam" id="TIGR00669">
    <property type="entry name" value="asnA"/>
    <property type="match status" value="1"/>
</dbReference>
<dbReference type="InterPro" id="IPR004618">
    <property type="entry name" value="AsnA"/>
</dbReference>
<organism evidence="10 11">
    <name type="scientific">Holdemania filiformis DSM 12042</name>
    <dbReference type="NCBI Taxonomy" id="545696"/>
    <lineage>
        <taxon>Bacteria</taxon>
        <taxon>Bacillati</taxon>
        <taxon>Bacillota</taxon>
        <taxon>Erysipelotrichia</taxon>
        <taxon>Erysipelotrichales</taxon>
        <taxon>Erysipelotrichaceae</taxon>
        <taxon>Holdemania</taxon>
    </lineage>
</organism>
<dbReference type="GO" id="GO:0005829">
    <property type="term" value="C:cytosol"/>
    <property type="evidence" value="ECO:0007669"/>
    <property type="project" value="TreeGrafter"/>
</dbReference>
<evidence type="ECO:0000256" key="5">
    <source>
        <dbReference type="ARBA" id="ARBA00022840"/>
    </source>
</evidence>
<dbReference type="EC" id="6.3.1.1" evidence="7 8"/>
<dbReference type="GO" id="GO:0070981">
    <property type="term" value="P:L-asparagine biosynthetic process"/>
    <property type="evidence" value="ECO:0007669"/>
    <property type="project" value="UniProtKB-UniRule"/>
</dbReference>
<dbReference type="PROSITE" id="PS50862">
    <property type="entry name" value="AA_TRNA_LIGASE_II"/>
    <property type="match status" value="1"/>
</dbReference>
<keyword evidence="1 7" id="KW-0963">Cytoplasm</keyword>
<comment type="caution">
    <text evidence="10">The sequence shown here is derived from an EMBL/GenBank/DDBJ whole genome shotgun (WGS) entry which is preliminary data.</text>
</comment>
<dbReference type="HOGENOM" id="CLU_071543_0_0_9"/>
<evidence type="ECO:0000313" key="11">
    <source>
        <dbReference type="Proteomes" id="UP000005950"/>
    </source>
</evidence>
<accession>B9YBP9</accession>
<evidence type="ECO:0000256" key="2">
    <source>
        <dbReference type="ARBA" id="ARBA00022598"/>
    </source>
</evidence>
<comment type="pathway">
    <text evidence="7">Amino-acid biosynthesis; L-asparagine biosynthesis; L-asparagine from L-aspartate (ammonia route): step 1/1.</text>
</comment>
<protein>
    <recommendedName>
        <fullName evidence="7 8">Aspartate--ammonia ligase</fullName>
        <ecNumber evidence="7 8">6.3.1.1</ecNumber>
    </recommendedName>
    <alternativeName>
        <fullName evidence="7">Asparagine synthetase A</fullName>
    </alternativeName>
</protein>
<dbReference type="Proteomes" id="UP000005950">
    <property type="component" value="Unassembled WGS sequence"/>
</dbReference>
<evidence type="ECO:0000256" key="8">
    <source>
        <dbReference type="NCBIfam" id="TIGR00669"/>
    </source>
</evidence>
<evidence type="ECO:0000256" key="6">
    <source>
        <dbReference type="ARBA" id="ARBA00022888"/>
    </source>
</evidence>
<evidence type="ECO:0000256" key="7">
    <source>
        <dbReference type="HAMAP-Rule" id="MF_00555"/>
    </source>
</evidence>
<dbReference type="EMBL" id="ACCF01000204">
    <property type="protein sequence ID" value="EEF66577.1"/>
    <property type="molecule type" value="Genomic_DNA"/>
</dbReference>
<evidence type="ECO:0000256" key="4">
    <source>
        <dbReference type="ARBA" id="ARBA00022741"/>
    </source>
</evidence>
<dbReference type="InterPro" id="IPR045864">
    <property type="entry name" value="aa-tRNA-synth_II/BPL/LPL"/>
</dbReference>
<comment type="similarity">
    <text evidence="7">Belongs to the class-II aminoacyl-tRNA synthetase family. AsnA subfamily.</text>
</comment>